<evidence type="ECO:0000256" key="1">
    <source>
        <dbReference type="ARBA" id="ARBA00009477"/>
    </source>
</evidence>
<evidence type="ECO:0000259" key="3">
    <source>
        <dbReference type="Pfam" id="PF25917"/>
    </source>
</evidence>
<feature type="domain" description="YknX-like C-terminal permuted SH3-like" evidence="5">
    <location>
        <begin position="290"/>
        <end position="358"/>
    </location>
</feature>
<dbReference type="Gene3D" id="2.40.420.20">
    <property type="match status" value="1"/>
</dbReference>
<dbReference type="Gene3D" id="1.10.287.470">
    <property type="entry name" value="Helix hairpin bin"/>
    <property type="match status" value="1"/>
</dbReference>
<comment type="similarity">
    <text evidence="1">Belongs to the membrane fusion protein (MFP) (TC 8.A.1) family.</text>
</comment>
<dbReference type="GO" id="GO:1990281">
    <property type="term" value="C:efflux pump complex"/>
    <property type="evidence" value="ECO:0007669"/>
    <property type="project" value="TreeGrafter"/>
</dbReference>
<name>A0A855X690_9BACT</name>
<dbReference type="NCBIfam" id="TIGR01730">
    <property type="entry name" value="RND_mfp"/>
    <property type="match status" value="1"/>
</dbReference>
<feature type="domain" description="Multidrug resistance protein MdtA-like barrel-sandwich hybrid" evidence="3">
    <location>
        <begin position="79"/>
        <end position="196"/>
    </location>
</feature>
<dbReference type="Pfam" id="PF25876">
    <property type="entry name" value="HH_MFP_RND"/>
    <property type="match status" value="1"/>
</dbReference>
<dbReference type="Gene3D" id="2.40.50.100">
    <property type="match status" value="1"/>
</dbReference>
<feature type="domain" description="Multidrug resistance protein MdtA-like alpha-helical hairpin" evidence="2">
    <location>
        <begin position="113"/>
        <end position="171"/>
    </location>
</feature>
<evidence type="ECO:0000313" key="6">
    <source>
        <dbReference type="EMBL" id="PWB72009.1"/>
    </source>
</evidence>
<evidence type="ECO:0000259" key="5">
    <source>
        <dbReference type="Pfam" id="PF25989"/>
    </source>
</evidence>
<dbReference type="Pfam" id="PF25917">
    <property type="entry name" value="BSH_RND"/>
    <property type="match status" value="1"/>
</dbReference>
<dbReference type="PROSITE" id="PS51257">
    <property type="entry name" value="PROKAR_LIPOPROTEIN"/>
    <property type="match status" value="1"/>
</dbReference>
<comment type="caution">
    <text evidence="6">The sequence shown here is derived from an EMBL/GenBank/DDBJ whole genome shotgun (WGS) entry which is preliminary data.</text>
</comment>
<dbReference type="InterPro" id="IPR006143">
    <property type="entry name" value="RND_pump_MFP"/>
</dbReference>
<dbReference type="InterPro" id="IPR058624">
    <property type="entry name" value="MdtA-like_HH"/>
</dbReference>
<evidence type="ECO:0000259" key="4">
    <source>
        <dbReference type="Pfam" id="PF25954"/>
    </source>
</evidence>
<dbReference type="EMBL" id="PQAP01000098">
    <property type="protein sequence ID" value="PWB72009.1"/>
    <property type="molecule type" value="Genomic_DNA"/>
</dbReference>
<feature type="domain" description="CusB-like beta-barrel" evidence="4">
    <location>
        <begin position="212"/>
        <end position="283"/>
    </location>
</feature>
<dbReference type="InterPro" id="IPR058637">
    <property type="entry name" value="YknX-like_C"/>
</dbReference>
<proteinExistence type="inferred from homology"/>
<sequence>MHWRLEKYIMLHRLTLTSLFIGALCLTLTLGLACGSGNGSQPNRGGGSRNLISVEAVLVKPQLLLNTIFTTGTLLANEEVQLHPEISGRVTGVYFQEGKHVRKGELLLKINDTELKAQLRRKQVEEKQASDEEGRRRKLFEIKAISQEEYDKSLNALHMIQAEREAIESQLAETEIRAPFDGIIGLRHVSEGGYVTPSVLIASLQDTDPMKVEFAVPEKYARLLKSGTEVAVRVGESKDARTGKVYAVESMIDPETRTITGRATTPNSDGGLVPGAFAKVEITLERVPDAIVVPSEAVIPDLAGETVFICKNGKAVTMRVTSGIRTETGIQITEGLSPNDTLIVTGILQLTDGKGVQVKTLGNN</sequence>
<dbReference type="PANTHER" id="PTHR30469:SF36">
    <property type="entry name" value="BLL3903 PROTEIN"/>
    <property type="match status" value="1"/>
</dbReference>
<dbReference type="PANTHER" id="PTHR30469">
    <property type="entry name" value="MULTIDRUG RESISTANCE PROTEIN MDTA"/>
    <property type="match status" value="1"/>
</dbReference>
<dbReference type="Proteomes" id="UP000250918">
    <property type="component" value="Unassembled WGS sequence"/>
</dbReference>
<protein>
    <submittedName>
        <fullName evidence="6">Efflux transporter periplasmic adaptor subunit</fullName>
    </submittedName>
</protein>
<dbReference type="GO" id="GO:0015562">
    <property type="term" value="F:efflux transmembrane transporter activity"/>
    <property type="evidence" value="ECO:0007669"/>
    <property type="project" value="TreeGrafter"/>
</dbReference>
<organism evidence="6 7">
    <name type="scientific">candidate division GN15 bacterium</name>
    <dbReference type="NCBI Taxonomy" id="2072418"/>
    <lineage>
        <taxon>Bacteria</taxon>
        <taxon>candidate division GN15</taxon>
    </lineage>
</organism>
<dbReference type="AlphaFoldDB" id="A0A855X690"/>
<dbReference type="InterPro" id="IPR058625">
    <property type="entry name" value="MdtA-like_BSH"/>
</dbReference>
<dbReference type="Pfam" id="PF25989">
    <property type="entry name" value="YknX_C"/>
    <property type="match status" value="1"/>
</dbReference>
<dbReference type="Pfam" id="PF25954">
    <property type="entry name" value="Beta-barrel_RND_2"/>
    <property type="match status" value="1"/>
</dbReference>
<evidence type="ECO:0000259" key="2">
    <source>
        <dbReference type="Pfam" id="PF25876"/>
    </source>
</evidence>
<dbReference type="FunFam" id="2.40.30.170:FF:000010">
    <property type="entry name" value="Efflux RND transporter periplasmic adaptor subunit"/>
    <property type="match status" value="1"/>
</dbReference>
<accession>A0A855X690</accession>
<gene>
    <name evidence="6" type="ORF">C3F09_07285</name>
</gene>
<reference evidence="6 7" key="1">
    <citation type="journal article" date="2018" name="ISME J.">
        <title>A methanotrophic archaeon couples anaerobic oxidation of methane to Fe(III) reduction.</title>
        <authorList>
            <person name="Cai C."/>
            <person name="Leu A.O."/>
            <person name="Xie G.J."/>
            <person name="Guo J."/>
            <person name="Feng Y."/>
            <person name="Zhao J.X."/>
            <person name="Tyson G.W."/>
            <person name="Yuan Z."/>
            <person name="Hu S."/>
        </authorList>
    </citation>
    <scope>NUCLEOTIDE SEQUENCE [LARGE SCALE GENOMIC DNA]</scope>
    <source>
        <strain evidence="6">FeB_12</strain>
    </source>
</reference>
<dbReference type="Gene3D" id="2.40.30.170">
    <property type="match status" value="1"/>
</dbReference>
<dbReference type="SUPFAM" id="SSF111369">
    <property type="entry name" value="HlyD-like secretion proteins"/>
    <property type="match status" value="1"/>
</dbReference>
<dbReference type="InterPro" id="IPR058792">
    <property type="entry name" value="Beta-barrel_RND_2"/>
</dbReference>
<evidence type="ECO:0000313" key="7">
    <source>
        <dbReference type="Proteomes" id="UP000250918"/>
    </source>
</evidence>